<dbReference type="PROSITE" id="PS50835">
    <property type="entry name" value="IG_LIKE"/>
    <property type="match status" value="2"/>
</dbReference>
<dbReference type="PANTHER" id="PTHR46013:SF4">
    <property type="entry name" value="B-CELL RECEPTOR CD22-RELATED"/>
    <property type="match status" value="1"/>
</dbReference>
<dbReference type="Proteomes" id="UP000005408">
    <property type="component" value="Unassembled WGS sequence"/>
</dbReference>
<protein>
    <recommendedName>
        <fullName evidence="1">Ig-like domain-containing protein</fullName>
    </recommendedName>
</protein>
<dbReference type="InterPro" id="IPR013783">
    <property type="entry name" value="Ig-like_fold"/>
</dbReference>
<name>A0A8W8J5B9_MAGGI</name>
<dbReference type="InterPro" id="IPR013098">
    <property type="entry name" value="Ig_I-set"/>
</dbReference>
<dbReference type="SMART" id="SM00408">
    <property type="entry name" value="IGc2"/>
    <property type="match status" value="1"/>
</dbReference>
<reference evidence="2" key="1">
    <citation type="submission" date="2022-08" db="UniProtKB">
        <authorList>
            <consortium name="EnsemblMetazoa"/>
        </authorList>
    </citation>
    <scope>IDENTIFICATION</scope>
    <source>
        <strain evidence="2">05x7-T-G4-1.051#20</strain>
    </source>
</reference>
<dbReference type="AlphaFoldDB" id="A0A8W8J5B9"/>
<evidence type="ECO:0000313" key="3">
    <source>
        <dbReference type="Proteomes" id="UP000005408"/>
    </source>
</evidence>
<dbReference type="Gene3D" id="2.60.40.10">
    <property type="entry name" value="Immunoglobulins"/>
    <property type="match status" value="3"/>
</dbReference>
<dbReference type="Pfam" id="PF07679">
    <property type="entry name" value="I-set"/>
    <property type="match status" value="2"/>
</dbReference>
<feature type="domain" description="Ig-like" evidence="1">
    <location>
        <begin position="1"/>
        <end position="37"/>
    </location>
</feature>
<dbReference type="InterPro" id="IPR003598">
    <property type="entry name" value="Ig_sub2"/>
</dbReference>
<dbReference type="PANTHER" id="PTHR46013">
    <property type="entry name" value="VASCULAR CELL ADHESION MOLECULE 1"/>
    <property type="match status" value="1"/>
</dbReference>
<dbReference type="SUPFAM" id="SSF48726">
    <property type="entry name" value="Immunoglobulin"/>
    <property type="match status" value="3"/>
</dbReference>
<evidence type="ECO:0000313" key="2">
    <source>
        <dbReference type="EnsemblMetazoa" id="G17310.1:cds"/>
    </source>
</evidence>
<feature type="domain" description="Ig-like" evidence="1">
    <location>
        <begin position="106"/>
        <end position="239"/>
    </location>
</feature>
<organism evidence="2 3">
    <name type="scientific">Magallana gigas</name>
    <name type="common">Pacific oyster</name>
    <name type="synonym">Crassostrea gigas</name>
    <dbReference type="NCBI Taxonomy" id="29159"/>
    <lineage>
        <taxon>Eukaryota</taxon>
        <taxon>Metazoa</taxon>
        <taxon>Spiralia</taxon>
        <taxon>Lophotrochozoa</taxon>
        <taxon>Mollusca</taxon>
        <taxon>Bivalvia</taxon>
        <taxon>Autobranchia</taxon>
        <taxon>Pteriomorphia</taxon>
        <taxon>Ostreida</taxon>
        <taxon>Ostreoidea</taxon>
        <taxon>Ostreidae</taxon>
        <taxon>Magallana</taxon>
    </lineage>
</organism>
<keyword evidence="3" id="KW-1185">Reference proteome</keyword>
<sequence>MNTPSLTIKNIALSDAGVYHCGATNLVGSTTSSQSVTLAPPSDVTISEQPSAPVKYASSITFTGSYTSNPLSVIIKWQKLKGSDFIEIDIIGDDKYSGSSDTGPSPKLMINPIRFIDETVYRLVVGNGVGWSLSNFISLNVVRENLTVTTGADVTGRLGGSITIDCTVTGPEVNNIRWIKYINYAPVNITIDGQKFSGGSVSTQALTIHNLINDDAGQYQCTASNAKGVYSSANRARVQVICE</sequence>
<dbReference type="InterPro" id="IPR036179">
    <property type="entry name" value="Ig-like_dom_sf"/>
</dbReference>
<evidence type="ECO:0000259" key="1">
    <source>
        <dbReference type="PROSITE" id="PS50835"/>
    </source>
</evidence>
<accession>A0A8W8J5B9</accession>
<proteinExistence type="predicted"/>
<dbReference type="InterPro" id="IPR007110">
    <property type="entry name" value="Ig-like_dom"/>
</dbReference>
<dbReference type="EnsemblMetazoa" id="G17310.1">
    <property type="protein sequence ID" value="G17310.1:cds"/>
    <property type="gene ID" value="G17310"/>
</dbReference>
<dbReference type="SMART" id="SM00409">
    <property type="entry name" value="IG"/>
    <property type="match status" value="2"/>
</dbReference>
<dbReference type="InterPro" id="IPR003599">
    <property type="entry name" value="Ig_sub"/>
</dbReference>